<name>A0ABX4NJ69_9LEPT</name>
<accession>A0ABX4NJ69</accession>
<dbReference type="PROSITE" id="PS51257">
    <property type="entry name" value="PROKAR_LIPOPROTEIN"/>
    <property type="match status" value="1"/>
</dbReference>
<comment type="caution">
    <text evidence="2">The sequence shown here is derived from an EMBL/GenBank/DDBJ whole genome shotgun (WGS) entry which is preliminary data.</text>
</comment>
<dbReference type="NCBIfam" id="NF038294">
    <property type="entry name" value="lipo_LIC11966"/>
    <property type="match status" value="1"/>
</dbReference>
<dbReference type="Proteomes" id="UP000231879">
    <property type="component" value="Unassembled WGS sequence"/>
</dbReference>
<feature type="signal peptide" evidence="1">
    <location>
        <begin position="1"/>
        <end position="25"/>
    </location>
</feature>
<gene>
    <name evidence="2" type="ORF">CH367_14960</name>
</gene>
<evidence type="ECO:0000313" key="2">
    <source>
        <dbReference type="EMBL" id="PJZ56737.1"/>
    </source>
</evidence>
<organism evidence="2 3">
    <name type="scientific">Leptospira barantonii</name>
    <dbReference type="NCBI Taxonomy" id="2023184"/>
    <lineage>
        <taxon>Bacteria</taxon>
        <taxon>Pseudomonadati</taxon>
        <taxon>Spirochaetota</taxon>
        <taxon>Spirochaetia</taxon>
        <taxon>Leptospirales</taxon>
        <taxon>Leptospiraceae</taxon>
        <taxon>Leptospira</taxon>
    </lineage>
</organism>
<sequence>MKKQNISMFLAASACILLLSAGCNSQDPVSYNNKIMEVMNTSTEDMNSMNDAMEKEDYATAETVRKSWEAKLVKSSETIKGVGDFKGDSNFKNACVKAIDSYKNAVSVDYKALIELRASQKNGATVDENKINQTLNRINDSFEKASNDVNAASDKFEKDFAK</sequence>
<proteinExistence type="predicted"/>
<protein>
    <recommendedName>
        <fullName evidence="4">Lipoprotein</fullName>
    </recommendedName>
</protein>
<dbReference type="RefSeq" id="WP_100763304.1">
    <property type="nucleotide sequence ID" value="NZ_NPDS01000006.1"/>
</dbReference>
<reference evidence="2 3" key="1">
    <citation type="submission" date="2017-07" db="EMBL/GenBank/DDBJ databases">
        <title>Leptospira spp. isolated from tropical soils.</title>
        <authorList>
            <person name="Thibeaux R."/>
            <person name="Iraola G."/>
            <person name="Ferres I."/>
            <person name="Bierque E."/>
            <person name="Girault D."/>
            <person name="Soupe-Gilbert M.-E."/>
            <person name="Picardeau M."/>
            <person name="Goarant C."/>
        </authorList>
    </citation>
    <scope>NUCLEOTIDE SEQUENCE [LARGE SCALE GENOMIC DNA]</scope>
    <source>
        <strain evidence="2 3">FH4-C-A1</strain>
    </source>
</reference>
<keyword evidence="1" id="KW-0732">Signal</keyword>
<feature type="chain" id="PRO_5046562013" description="Lipoprotein" evidence="1">
    <location>
        <begin position="26"/>
        <end position="162"/>
    </location>
</feature>
<evidence type="ECO:0000256" key="1">
    <source>
        <dbReference type="SAM" id="SignalP"/>
    </source>
</evidence>
<dbReference type="EMBL" id="NPDS01000006">
    <property type="protein sequence ID" value="PJZ56737.1"/>
    <property type="molecule type" value="Genomic_DNA"/>
</dbReference>
<evidence type="ECO:0000313" key="3">
    <source>
        <dbReference type="Proteomes" id="UP000231879"/>
    </source>
</evidence>
<evidence type="ECO:0008006" key="4">
    <source>
        <dbReference type="Google" id="ProtNLM"/>
    </source>
</evidence>
<keyword evidence="3" id="KW-1185">Reference proteome</keyword>